<proteinExistence type="predicted"/>
<sequence length="88" mass="9515">MVLFCNGRYVKPSGVSWSFVALTSGGSGPHALLGIAFPISPEAVHSSRVKQHREKLNPFLAGMQPATQQLGNMSEIFRSIPLGHDTPR</sequence>
<dbReference type="AlphaFoldDB" id="A0A8X6J8Y8"/>
<keyword evidence="2" id="KW-1185">Reference proteome</keyword>
<accession>A0A8X6J8Y8</accession>
<dbReference type="Proteomes" id="UP000887116">
    <property type="component" value="Unassembled WGS sequence"/>
</dbReference>
<evidence type="ECO:0000313" key="2">
    <source>
        <dbReference type="Proteomes" id="UP000887116"/>
    </source>
</evidence>
<protein>
    <submittedName>
        <fullName evidence="1">Uncharacterized protein</fullName>
    </submittedName>
</protein>
<gene>
    <name evidence="1" type="ORF">TNCT_589351</name>
</gene>
<dbReference type="EMBL" id="BMAO01008680">
    <property type="protein sequence ID" value="GFR25530.1"/>
    <property type="molecule type" value="Genomic_DNA"/>
</dbReference>
<organism evidence="1 2">
    <name type="scientific">Trichonephila clavata</name>
    <name type="common">Joro spider</name>
    <name type="synonym">Nephila clavata</name>
    <dbReference type="NCBI Taxonomy" id="2740835"/>
    <lineage>
        <taxon>Eukaryota</taxon>
        <taxon>Metazoa</taxon>
        <taxon>Ecdysozoa</taxon>
        <taxon>Arthropoda</taxon>
        <taxon>Chelicerata</taxon>
        <taxon>Arachnida</taxon>
        <taxon>Araneae</taxon>
        <taxon>Araneomorphae</taxon>
        <taxon>Entelegynae</taxon>
        <taxon>Araneoidea</taxon>
        <taxon>Nephilidae</taxon>
        <taxon>Trichonephila</taxon>
    </lineage>
</organism>
<reference evidence="1" key="1">
    <citation type="submission" date="2020-07" db="EMBL/GenBank/DDBJ databases">
        <title>Multicomponent nature underlies the extraordinary mechanical properties of spider dragline silk.</title>
        <authorList>
            <person name="Kono N."/>
            <person name="Nakamura H."/>
            <person name="Mori M."/>
            <person name="Yoshida Y."/>
            <person name="Ohtoshi R."/>
            <person name="Malay A.D."/>
            <person name="Moran D.A.P."/>
            <person name="Tomita M."/>
            <person name="Numata K."/>
            <person name="Arakawa K."/>
        </authorList>
    </citation>
    <scope>NUCLEOTIDE SEQUENCE</scope>
</reference>
<evidence type="ECO:0000313" key="1">
    <source>
        <dbReference type="EMBL" id="GFR25530.1"/>
    </source>
</evidence>
<comment type="caution">
    <text evidence="1">The sequence shown here is derived from an EMBL/GenBank/DDBJ whole genome shotgun (WGS) entry which is preliminary data.</text>
</comment>
<name>A0A8X6J8Y8_TRICU</name>